<accession>A0ABW4KT24</accession>
<dbReference type="GO" id="GO:0016787">
    <property type="term" value="F:hydrolase activity"/>
    <property type="evidence" value="ECO:0007669"/>
    <property type="project" value="UniProtKB-KW"/>
</dbReference>
<comment type="caution">
    <text evidence="4">The sequence shown here is derived from an EMBL/GenBank/DDBJ whole genome shotgun (WGS) entry which is preliminary data.</text>
</comment>
<dbReference type="Pfam" id="PF02230">
    <property type="entry name" value="Abhydrolase_2"/>
    <property type="match status" value="1"/>
</dbReference>
<evidence type="ECO:0000313" key="5">
    <source>
        <dbReference type="Proteomes" id="UP001597304"/>
    </source>
</evidence>
<organism evidence="4 5">
    <name type="scientific">Ottowia flava</name>
    <dbReference type="NCBI Taxonomy" id="2675430"/>
    <lineage>
        <taxon>Bacteria</taxon>
        <taxon>Pseudomonadati</taxon>
        <taxon>Pseudomonadota</taxon>
        <taxon>Betaproteobacteria</taxon>
        <taxon>Burkholderiales</taxon>
        <taxon>Comamonadaceae</taxon>
        <taxon>Ottowia</taxon>
    </lineage>
</organism>
<protein>
    <submittedName>
        <fullName evidence="4">Alpha/beta hydrolase</fullName>
    </submittedName>
</protein>
<gene>
    <name evidence="4" type="ORF">ACFSF0_11210</name>
</gene>
<sequence>MSTLPDTIDIETGADPRASIIVLHGLGASGHDFEPFAQEIDLAAVGPVRWVFPHAPQIPVTLNGGYVMPAWYDIHTDWSQEDEAGLRRSQALVDGLLAREQARGVPARRTVLAGFSQGCAMALLTGLRYGQRLAGVAGMSGYLPLARQLATERSAANADVPIWLAHGTQDEMIALPRAEASRDALQVLGYAVEWHSYPMGHSVCMEEVVDLQRWLLKVLAAGSRTRGAAAAAV</sequence>
<dbReference type="Gene3D" id="3.40.50.1820">
    <property type="entry name" value="alpha/beta hydrolase"/>
    <property type="match status" value="1"/>
</dbReference>
<dbReference type="RefSeq" id="WP_147913965.1">
    <property type="nucleotide sequence ID" value="NZ_JBHUEJ010000021.1"/>
</dbReference>
<dbReference type="EMBL" id="JBHUEJ010000021">
    <property type="protein sequence ID" value="MFD1711180.1"/>
    <property type="molecule type" value="Genomic_DNA"/>
</dbReference>
<evidence type="ECO:0000256" key="2">
    <source>
        <dbReference type="ARBA" id="ARBA00022801"/>
    </source>
</evidence>
<dbReference type="PANTHER" id="PTHR10655">
    <property type="entry name" value="LYSOPHOSPHOLIPASE-RELATED"/>
    <property type="match status" value="1"/>
</dbReference>
<evidence type="ECO:0000313" key="4">
    <source>
        <dbReference type="EMBL" id="MFD1711180.1"/>
    </source>
</evidence>
<proteinExistence type="inferred from homology"/>
<feature type="domain" description="Phospholipase/carboxylesterase/thioesterase" evidence="3">
    <location>
        <begin position="14"/>
        <end position="217"/>
    </location>
</feature>
<comment type="similarity">
    <text evidence="1">Belongs to the AB hydrolase superfamily. AB hydrolase 2 family.</text>
</comment>
<name>A0ABW4KT24_9BURK</name>
<dbReference type="InterPro" id="IPR050565">
    <property type="entry name" value="LYPA1-2/EST-like"/>
</dbReference>
<evidence type="ECO:0000259" key="3">
    <source>
        <dbReference type="Pfam" id="PF02230"/>
    </source>
</evidence>
<dbReference type="SUPFAM" id="SSF53474">
    <property type="entry name" value="alpha/beta-Hydrolases"/>
    <property type="match status" value="1"/>
</dbReference>
<evidence type="ECO:0000256" key="1">
    <source>
        <dbReference type="ARBA" id="ARBA00006499"/>
    </source>
</evidence>
<dbReference type="Proteomes" id="UP001597304">
    <property type="component" value="Unassembled WGS sequence"/>
</dbReference>
<keyword evidence="2 4" id="KW-0378">Hydrolase</keyword>
<dbReference type="InterPro" id="IPR029058">
    <property type="entry name" value="AB_hydrolase_fold"/>
</dbReference>
<dbReference type="InterPro" id="IPR003140">
    <property type="entry name" value="PLipase/COase/thioEstase"/>
</dbReference>
<keyword evidence="5" id="KW-1185">Reference proteome</keyword>
<reference evidence="5" key="1">
    <citation type="journal article" date="2019" name="Int. J. Syst. Evol. Microbiol.">
        <title>The Global Catalogue of Microorganisms (GCM) 10K type strain sequencing project: providing services to taxonomists for standard genome sequencing and annotation.</title>
        <authorList>
            <consortium name="The Broad Institute Genomics Platform"/>
            <consortium name="The Broad Institute Genome Sequencing Center for Infectious Disease"/>
            <person name="Wu L."/>
            <person name="Ma J."/>
        </authorList>
    </citation>
    <scope>NUCLEOTIDE SEQUENCE [LARGE SCALE GENOMIC DNA]</scope>
    <source>
        <strain evidence="5">LMG 29247</strain>
    </source>
</reference>
<dbReference type="PANTHER" id="PTHR10655:SF17">
    <property type="entry name" value="LYSOPHOSPHOLIPASE-LIKE PROTEIN 1"/>
    <property type="match status" value="1"/>
</dbReference>